<feature type="domain" description="SGNH hydrolase-type esterase" evidence="1">
    <location>
        <begin position="50"/>
        <end position="220"/>
    </location>
</feature>
<evidence type="ECO:0000313" key="2">
    <source>
        <dbReference type="EMBL" id="WDE00184.1"/>
    </source>
</evidence>
<proteinExistence type="predicted"/>
<dbReference type="RefSeq" id="WP_044832236.1">
    <property type="nucleotide sequence ID" value="NZ_CP059735.1"/>
</dbReference>
<dbReference type="Proteomes" id="UP000032568">
    <property type="component" value="Chromosome"/>
</dbReference>
<gene>
    <name evidence="2" type="ORF">SG35_005900</name>
</gene>
<evidence type="ECO:0000313" key="3">
    <source>
        <dbReference type="Proteomes" id="UP000032568"/>
    </source>
</evidence>
<keyword evidence="2" id="KW-0378">Hydrolase</keyword>
<dbReference type="SUPFAM" id="SSF52266">
    <property type="entry name" value="SGNH hydrolase"/>
    <property type="match status" value="1"/>
</dbReference>
<name>A0AAE9YTI8_9GAMM</name>
<dbReference type="AlphaFoldDB" id="A0AAE9YTI8"/>
<dbReference type="Gene3D" id="3.40.50.1110">
    <property type="entry name" value="SGNH hydrolase"/>
    <property type="match status" value="1"/>
</dbReference>
<dbReference type="CDD" id="cd01836">
    <property type="entry name" value="FeeA_FeeB_like"/>
    <property type="match status" value="1"/>
</dbReference>
<sequence length="238" mass="26417">MAYKIISFAMAPLLFTQGYFVRKNTVELPEAEGERNGIVGVGKKKLRLMILGDSAAAGVGVAKQSQALTGQILQHLTPEFNTHWQLIAASGASTDSTISTLTELPAQEFDVVMISLGVNDVTANTSMRRCQQAHRTLVALLKEKFSAKSIIFSAVPPMHLFPALPQPLRWYLGARAKRLNDKLSQWLARQKNCFLLKARVEINPELIAEDGFHPGEKYYAWWGQQAAKLIQQQAANIR</sequence>
<keyword evidence="3" id="KW-1185">Reference proteome</keyword>
<dbReference type="InterPro" id="IPR036514">
    <property type="entry name" value="SGNH_hydro_sf"/>
</dbReference>
<evidence type="ECO:0000259" key="1">
    <source>
        <dbReference type="Pfam" id="PF13472"/>
    </source>
</evidence>
<dbReference type="GO" id="GO:0016788">
    <property type="term" value="F:hydrolase activity, acting on ester bonds"/>
    <property type="evidence" value="ECO:0007669"/>
    <property type="project" value="UniProtKB-ARBA"/>
</dbReference>
<protein>
    <submittedName>
        <fullName evidence="2">SGNH/GDSL hydrolase family protein</fullName>
    </submittedName>
</protein>
<dbReference type="InterPro" id="IPR013830">
    <property type="entry name" value="SGNH_hydro"/>
</dbReference>
<accession>A0AAE9YTI8</accession>
<organism evidence="2 3">
    <name type="scientific">Thalassomonas actiniarum</name>
    <dbReference type="NCBI Taxonomy" id="485447"/>
    <lineage>
        <taxon>Bacteria</taxon>
        <taxon>Pseudomonadati</taxon>
        <taxon>Pseudomonadota</taxon>
        <taxon>Gammaproteobacteria</taxon>
        <taxon>Alteromonadales</taxon>
        <taxon>Colwelliaceae</taxon>
        <taxon>Thalassomonas</taxon>
    </lineage>
</organism>
<dbReference type="KEGG" id="tact:SG35_005900"/>
<reference evidence="2 3" key="2">
    <citation type="journal article" date="2022" name="Mar. Drugs">
        <title>Bioassay-Guided Fractionation Leads to the Detection of Cholic Acid Generated by the Rare Thalassomonas sp.</title>
        <authorList>
            <person name="Pheiffer F."/>
            <person name="Schneider Y.K."/>
            <person name="Hansen E.H."/>
            <person name="Andersen J.H."/>
            <person name="Isaksson J."/>
            <person name="Busche T."/>
            <person name="R C."/>
            <person name="Kalinowski J."/>
            <person name="Zyl L.V."/>
            <person name="Trindade M."/>
        </authorList>
    </citation>
    <scope>NUCLEOTIDE SEQUENCE [LARGE SCALE GENOMIC DNA]</scope>
    <source>
        <strain evidence="2 3">A5K-106</strain>
    </source>
</reference>
<reference evidence="2 3" key="1">
    <citation type="journal article" date="2015" name="Genome Announc.">
        <title>Draft Genome Sequences of Marine Isolates of Thalassomonas viridans and Thalassomonas actiniarum.</title>
        <authorList>
            <person name="Olonade I."/>
            <person name="van Zyl L.J."/>
            <person name="Trindade M."/>
        </authorList>
    </citation>
    <scope>NUCLEOTIDE SEQUENCE [LARGE SCALE GENOMIC DNA]</scope>
    <source>
        <strain evidence="2 3">A5K-106</strain>
    </source>
</reference>
<dbReference type="EMBL" id="CP059735">
    <property type="protein sequence ID" value="WDE00184.1"/>
    <property type="molecule type" value="Genomic_DNA"/>
</dbReference>
<dbReference type="Pfam" id="PF13472">
    <property type="entry name" value="Lipase_GDSL_2"/>
    <property type="match status" value="1"/>
</dbReference>